<dbReference type="Proteomes" id="UP000798602">
    <property type="component" value="Unassembled WGS sequence"/>
</dbReference>
<evidence type="ECO:0000256" key="3">
    <source>
        <dbReference type="ARBA" id="ARBA00023163"/>
    </source>
</evidence>
<protein>
    <submittedName>
        <fullName evidence="6">Helix-turn-helix domain-containing protein</fullName>
    </submittedName>
</protein>
<keyword evidence="2" id="KW-0238">DNA-binding</keyword>
<feature type="transmembrane region" description="Helical" evidence="4">
    <location>
        <begin position="73"/>
        <end position="93"/>
    </location>
</feature>
<dbReference type="SMART" id="SM00342">
    <property type="entry name" value="HTH_ARAC"/>
    <property type="match status" value="1"/>
</dbReference>
<evidence type="ECO:0000313" key="6">
    <source>
        <dbReference type="EMBL" id="NBL65907.1"/>
    </source>
</evidence>
<feature type="transmembrane region" description="Helical" evidence="4">
    <location>
        <begin position="21"/>
        <end position="41"/>
    </location>
</feature>
<dbReference type="RefSeq" id="WP_166537729.1">
    <property type="nucleotide sequence ID" value="NZ_JAABLM010000017.1"/>
</dbReference>
<dbReference type="Gene3D" id="1.10.10.60">
    <property type="entry name" value="Homeodomain-like"/>
    <property type="match status" value="2"/>
</dbReference>
<name>A0ABW9ZF67_9FLAO</name>
<keyword evidence="1" id="KW-0805">Transcription regulation</keyword>
<organism evidence="6 7">
    <name type="scientific">Flavobacterium ichthyis</name>
    <dbReference type="NCBI Taxonomy" id="2698827"/>
    <lineage>
        <taxon>Bacteria</taxon>
        <taxon>Pseudomonadati</taxon>
        <taxon>Bacteroidota</taxon>
        <taxon>Flavobacteriia</taxon>
        <taxon>Flavobacteriales</taxon>
        <taxon>Flavobacteriaceae</taxon>
        <taxon>Flavobacterium</taxon>
    </lineage>
</organism>
<dbReference type="PANTHER" id="PTHR43280">
    <property type="entry name" value="ARAC-FAMILY TRANSCRIPTIONAL REGULATOR"/>
    <property type="match status" value="1"/>
</dbReference>
<keyword evidence="4" id="KW-1133">Transmembrane helix</keyword>
<evidence type="ECO:0000313" key="7">
    <source>
        <dbReference type="Proteomes" id="UP000798602"/>
    </source>
</evidence>
<dbReference type="InterPro" id="IPR018060">
    <property type="entry name" value="HTH_AraC"/>
</dbReference>
<dbReference type="SUPFAM" id="SSF46689">
    <property type="entry name" value="Homeodomain-like"/>
    <property type="match status" value="1"/>
</dbReference>
<gene>
    <name evidence="6" type="ORF">GV828_11920</name>
</gene>
<dbReference type="Pfam" id="PF12833">
    <property type="entry name" value="HTH_18"/>
    <property type="match status" value="1"/>
</dbReference>
<dbReference type="InterPro" id="IPR009057">
    <property type="entry name" value="Homeodomain-like_sf"/>
</dbReference>
<dbReference type="EMBL" id="JAABLM010000017">
    <property type="protein sequence ID" value="NBL65907.1"/>
    <property type="molecule type" value="Genomic_DNA"/>
</dbReference>
<keyword evidence="4" id="KW-0472">Membrane</keyword>
<evidence type="ECO:0000256" key="1">
    <source>
        <dbReference type="ARBA" id="ARBA00023015"/>
    </source>
</evidence>
<feature type="transmembrane region" description="Helical" evidence="4">
    <location>
        <begin position="122"/>
        <end position="141"/>
    </location>
</feature>
<reference evidence="7" key="1">
    <citation type="submission" date="2020-01" db="EMBL/GenBank/DDBJ databases">
        <title>Sphingomonas sp. strain CSW-10.</title>
        <authorList>
            <person name="Chen W.-M."/>
        </authorList>
    </citation>
    <scope>NUCLEOTIDE SEQUENCE [LARGE SCALE GENOMIC DNA]</scope>
    <source>
        <strain evidence="7">NST-5</strain>
    </source>
</reference>
<feature type="domain" description="HTH araC/xylS-type" evidence="5">
    <location>
        <begin position="218"/>
        <end position="320"/>
    </location>
</feature>
<keyword evidence="3" id="KW-0804">Transcription</keyword>
<accession>A0ABW9ZF67</accession>
<comment type="caution">
    <text evidence="6">The sequence shown here is derived from an EMBL/GenBank/DDBJ whole genome shotgun (WGS) entry which is preliminary data.</text>
</comment>
<evidence type="ECO:0000256" key="2">
    <source>
        <dbReference type="ARBA" id="ARBA00023125"/>
    </source>
</evidence>
<evidence type="ECO:0000256" key="4">
    <source>
        <dbReference type="SAM" id="Phobius"/>
    </source>
</evidence>
<dbReference type="PROSITE" id="PS01124">
    <property type="entry name" value="HTH_ARAC_FAMILY_2"/>
    <property type="match status" value="1"/>
</dbReference>
<feature type="transmembrane region" description="Helical" evidence="4">
    <location>
        <begin position="161"/>
        <end position="181"/>
    </location>
</feature>
<sequence>MENYFNEKKIKRNEFGRKLMFSFLGIFIFYNLLMLTLKFFGDYKFSIDQPTVFFSLIITSYFCFLTTRKKYDFWPLFKIITVGLYILVTYLALVTAHKSMIPCLFYVPIILMRMMQAPLVKNIILSILTLIFCFFVESISEFFEFSQPMILSEEQKKTLEYLSYIIQVLTAYLSMLILYYYNVLNKIDNIIETKEMIKLHKNERPQTTEMNAMQQLFEKIVSYMEEKQPYTDPNFSIQLLSQKLKSNPTYISRALNQEGGKNFPEFIQEYRIKKVIKEIEARNGRTLEELYKSAGFKQQTTFNRRFKELTGKTPSEYVLHIEQNGLNHFT</sequence>
<proteinExistence type="predicted"/>
<dbReference type="PANTHER" id="PTHR43280:SF29">
    <property type="entry name" value="ARAC-FAMILY TRANSCRIPTIONAL REGULATOR"/>
    <property type="match status" value="1"/>
</dbReference>
<keyword evidence="7" id="KW-1185">Reference proteome</keyword>
<evidence type="ECO:0000259" key="5">
    <source>
        <dbReference type="PROSITE" id="PS01124"/>
    </source>
</evidence>
<keyword evidence="4" id="KW-0812">Transmembrane</keyword>